<feature type="compositionally biased region" description="Low complexity" evidence="1">
    <location>
        <begin position="13"/>
        <end position="36"/>
    </location>
</feature>
<feature type="compositionally biased region" description="Polar residues" evidence="1">
    <location>
        <begin position="44"/>
        <end position="55"/>
    </location>
</feature>
<dbReference type="EMBL" id="HBUF01402522">
    <property type="protein sequence ID" value="CAG6737237.1"/>
    <property type="molecule type" value="Transcribed_RNA"/>
</dbReference>
<proteinExistence type="predicted"/>
<evidence type="ECO:0000313" key="2">
    <source>
        <dbReference type="EMBL" id="CAG6737237.1"/>
    </source>
</evidence>
<protein>
    <submittedName>
        <fullName evidence="2">Uncharacterized protein</fullName>
    </submittedName>
</protein>
<dbReference type="AlphaFoldDB" id="A0A8D8YY69"/>
<sequence>MMMIDPELTIRLTQQTDNQTNKQKTNNQTNKQTDNQKNNKHTNRQTIKQKINGPNSHRPWAHCARNFATKVAARHAIYLADHFPKNLYQILLGISEENYLSNLGSKNIACL</sequence>
<reference evidence="2" key="1">
    <citation type="submission" date="2021-05" db="EMBL/GenBank/DDBJ databases">
        <authorList>
            <person name="Alioto T."/>
            <person name="Alioto T."/>
            <person name="Gomez Garrido J."/>
        </authorList>
    </citation>
    <scope>NUCLEOTIDE SEQUENCE</scope>
</reference>
<feature type="region of interest" description="Disordered" evidence="1">
    <location>
        <begin position="11"/>
        <end position="58"/>
    </location>
</feature>
<organism evidence="2">
    <name type="scientific">Cacopsylla melanoneura</name>
    <dbReference type="NCBI Taxonomy" id="428564"/>
    <lineage>
        <taxon>Eukaryota</taxon>
        <taxon>Metazoa</taxon>
        <taxon>Ecdysozoa</taxon>
        <taxon>Arthropoda</taxon>
        <taxon>Hexapoda</taxon>
        <taxon>Insecta</taxon>
        <taxon>Pterygota</taxon>
        <taxon>Neoptera</taxon>
        <taxon>Paraneoptera</taxon>
        <taxon>Hemiptera</taxon>
        <taxon>Sternorrhyncha</taxon>
        <taxon>Psylloidea</taxon>
        <taxon>Psyllidae</taxon>
        <taxon>Psyllinae</taxon>
        <taxon>Cacopsylla</taxon>
    </lineage>
</organism>
<accession>A0A8D8YY69</accession>
<evidence type="ECO:0000256" key="1">
    <source>
        <dbReference type="SAM" id="MobiDB-lite"/>
    </source>
</evidence>
<name>A0A8D8YY69_9HEMI</name>